<evidence type="ECO:0000256" key="1">
    <source>
        <dbReference type="SAM" id="MobiDB-lite"/>
    </source>
</evidence>
<accession>A0AAE0J718</accession>
<protein>
    <submittedName>
        <fullName evidence="2">Uncharacterized protein</fullName>
    </submittedName>
</protein>
<reference evidence="2" key="1">
    <citation type="journal article" date="2023" name="Mol. Phylogenet. Evol.">
        <title>Genome-scale phylogeny and comparative genomics of the fungal order Sordariales.</title>
        <authorList>
            <person name="Hensen N."/>
            <person name="Bonometti L."/>
            <person name="Westerberg I."/>
            <person name="Brannstrom I.O."/>
            <person name="Guillou S."/>
            <person name="Cros-Aarteil S."/>
            <person name="Calhoun S."/>
            <person name="Haridas S."/>
            <person name="Kuo A."/>
            <person name="Mondo S."/>
            <person name="Pangilinan J."/>
            <person name="Riley R."/>
            <person name="LaButti K."/>
            <person name="Andreopoulos B."/>
            <person name="Lipzen A."/>
            <person name="Chen C."/>
            <person name="Yan M."/>
            <person name="Daum C."/>
            <person name="Ng V."/>
            <person name="Clum A."/>
            <person name="Steindorff A."/>
            <person name="Ohm R.A."/>
            <person name="Martin F."/>
            <person name="Silar P."/>
            <person name="Natvig D.O."/>
            <person name="Lalanne C."/>
            <person name="Gautier V."/>
            <person name="Ament-Velasquez S.L."/>
            <person name="Kruys A."/>
            <person name="Hutchinson M.I."/>
            <person name="Powell A.J."/>
            <person name="Barry K."/>
            <person name="Miller A.N."/>
            <person name="Grigoriev I.V."/>
            <person name="Debuchy R."/>
            <person name="Gladieux P."/>
            <person name="Hiltunen Thoren M."/>
            <person name="Johannesson H."/>
        </authorList>
    </citation>
    <scope>NUCLEOTIDE SEQUENCE</scope>
    <source>
        <strain evidence="2">SMH4131-1</strain>
    </source>
</reference>
<organism evidence="2 3">
    <name type="scientific">Cercophora scortea</name>
    <dbReference type="NCBI Taxonomy" id="314031"/>
    <lineage>
        <taxon>Eukaryota</taxon>
        <taxon>Fungi</taxon>
        <taxon>Dikarya</taxon>
        <taxon>Ascomycota</taxon>
        <taxon>Pezizomycotina</taxon>
        <taxon>Sordariomycetes</taxon>
        <taxon>Sordariomycetidae</taxon>
        <taxon>Sordariales</taxon>
        <taxon>Lasiosphaeriaceae</taxon>
        <taxon>Cercophora</taxon>
    </lineage>
</organism>
<gene>
    <name evidence="2" type="ORF">B0T19DRAFT_82014</name>
</gene>
<dbReference type="AlphaFoldDB" id="A0AAE0J718"/>
<dbReference type="Proteomes" id="UP001286456">
    <property type="component" value="Unassembled WGS sequence"/>
</dbReference>
<feature type="compositionally biased region" description="Basic and acidic residues" evidence="1">
    <location>
        <begin position="14"/>
        <end position="23"/>
    </location>
</feature>
<keyword evidence="3" id="KW-1185">Reference proteome</keyword>
<proteinExistence type="predicted"/>
<feature type="region of interest" description="Disordered" evidence="1">
    <location>
        <begin position="186"/>
        <end position="260"/>
    </location>
</feature>
<feature type="region of interest" description="Disordered" evidence="1">
    <location>
        <begin position="1"/>
        <end position="27"/>
    </location>
</feature>
<dbReference type="EMBL" id="JAUEPO010000001">
    <property type="protein sequence ID" value="KAK3337755.1"/>
    <property type="molecule type" value="Genomic_DNA"/>
</dbReference>
<sequence>MPVRLNPHFTFPPREGKKGRTETSDPASMRWRLGTAALLQLVTQASTATGPFYGFLSHQILNATAVLYGRQDGGGYNPNFGSCGTGQTCAEACGEGFETCGVDNGAVLFCYDPGAGQTCCPDGQGRACDAGFYCVRDPSGGTTYCCDDQLDLSECASGLQVSTVVSDMTSALSTLSTHSHSTVITATTSPTTVRSSSSSLPASTRTATTTTSSRSMTPSGHTTTTLSTTGTTPSFGSTNSTTHRSSTSTRAVVTAPAASRPAVQVSNLLVAVLLAGMLRWW</sequence>
<evidence type="ECO:0000313" key="2">
    <source>
        <dbReference type="EMBL" id="KAK3337755.1"/>
    </source>
</evidence>
<evidence type="ECO:0000313" key="3">
    <source>
        <dbReference type="Proteomes" id="UP001286456"/>
    </source>
</evidence>
<comment type="caution">
    <text evidence="2">The sequence shown here is derived from an EMBL/GenBank/DDBJ whole genome shotgun (WGS) entry which is preliminary data.</text>
</comment>
<name>A0AAE0J718_9PEZI</name>
<reference evidence="2" key="2">
    <citation type="submission" date="2023-06" db="EMBL/GenBank/DDBJ databases">
        <authorList>
            <consortium name="Lawrence Berkeley National Laboratory"/>
            <person name="Haridas S."/>
            <person name="Hensen N."/>
            <person name="Bonometti L."/>
            <person name="Westerberg I."/>
            <person name="Brannstrom I.O."/>
            <person name="Guillou S."/>
            <person name="Cros-Aarteil S."/>
            <person name="Calhoun S."/>
            <person name="Kuo A."/>
            <person name="Mondo S."/>
            <person name="Pangilinan J."/>
            <person name="Riley R."/>
            <person name="Labutti K."/>
            <person name="Andreopoulos B."/>
            <person name="Lipzen A."/>
            <person name="Chen C."/>
            <person name="Yanf M."/>
            <person name="Daum C."/>
            <person name="Ng V."/>
            <person name="Clum A."/>
            <person name="Steindorff A."/>
            <person name="Ohm R."/>
            <person name="Martin F."/>
            <person name="Silar P."/>
            <person name="Natvig D."/>
            <person name="Lalanne C."/>
            <person name="Gautier V."/>
            <person name="Ament-Velasquez S.L."/>
            <person name="Kruys A."/>
            <person name="Hutchinson M.I."/>
            <person name="Powell A.J."/>
            <person name="Barry K."/>
            <person name="Miller A.N."/>
            <person name="Grigoriev I.V."/>
            <person name="Debuchy R."/>
            <person name="Gladieux P."/>
            <person name="Thoren M.H."/>
            <person name="Johannesson H."/>
        </authorList>
    </citation>
    <scope>NUCLEOTIDE SEQUENCE</scope>
    <source>
        <strain evidence="2">SMH4131-1</strain>
    </source>
</reference>